<keyword evidence="3" id="KW-1185">Reference proteome</keyword>
<reference evidence="2 3" key="1">
    <citation type="submission" date="2023-06" db="EMBL/GenBank/DDBJ databases">
        <title>Cellulomonas sp. MW9 Whole genome sequence.</title>
        <authorList>
            <person name="Park S."/>
        </authorList>
    </citation>
    <scope>NUCLEOTIDE SEQUENCE [LARGE SCALE GENOMIC DNA]</scope>
    <source>
        <strain evidence="2 3">MW9</strain>
    </source>
</reference>
<dbReference type="Proteomes" id="UP001321453">
    <property type="component" value="Unassembled WGS sequence"/>
</dbReference>
<dbReference type="RefSeq" id="WP_289445527.1">
    <property type="nucleotide sequence ID" value="NZ_JAUCGR010000001.1"/>
</dbReference>
<comment type="caution">
    <text evidence="2">The sequence shown here is derived from an EMBL/GenBank/DDBJ whole genome shotgun (WGS) entry which is preliminary data.</text>
</comment>
<evidence type="ECO:0000313" key="3">
    <source>
        <dbReference type="Proteomes" id="UP001321453"/>
    </source>
</evidence>
<sequence length="97" mass="10376">MSRYEVDSAQVTATAAAVQSRATTIRSEVAAMQRQLVALQDTWRGSAATQFAAVMHEWSTASARLDHALGRIGDAMQAAGRTYADAEAQAARMFTPS</sequence>
<accession>A0ABT7S6B6</accession>
<dbReference type="Gene3D" id="1.10.287.1060">
    <property type="entry name" value="ESAT-6-like"/>
    <property type="match status" value="1"/>
</dbReference>
<dbReference type="EMBL" id="JAUCGR010000001">
    <property type="protein sequence ID" value="MDM7830509.1"/>
    <property type="molecule type" value="Genomic_DNA"/>
</dbReference>
<name>A0ABT7S6B6_9CELL</name>
<protein>
    <recommendedName>
        <fullName evidence="1">ESAT-6-like protein</fullName>
    </recommendedName>
</protein>
<proteinExistence type="inferred from homology"/>
<gene>
    <name evidence="2" type="ORF">QRT05_04130</name>
</gene>
<dbReference type="InterPro" id="IPR010310">
    <property type="entry name" value="T7SS_ESAT-6-like"/>
</dbReference>
<dbReference type="InterPro" id="IPR036689">
    <property type="entry name" value="ESAT-6-like_sf"/>
</dbReference>
<evidence type="ECO:0000313" key="2">
    <source>
        <dbReference type="EMBL" id="MDM7830509.1"/>
    </source>
</evidence>
<evidence type="ECO:0000256" key="1">
    <source>
        <dbReference type="RuleBase" id="RU362001"/>
    </source>
</evidence>
<dbReference type="Pfam" id="PF06013">
    <property type="entry name" value="WXG100"/>
    <property type="match status" value="1"/>
</dbReference>
<dbReference type="NCBIfam" id="TIGR03930">
    <property type="entry name" value="WXG100_ESAT6"/>
    <property type="match status" value="1"/>
</dbReference>
<dbReference type="SUPFAM" id="SSF140453">
    <property type="entry name" value="EsxAB dimer-like"/>
    <property type="match status" value="1"/>
</dbReference>
<organism evidence="2 3">
    <name type="scientific">Cellulomonas edaphi</name>
    <dbReference type="NCBI Taxonomy" id="3053468"/>
    <lineage>
        <taxon>Bacteria</taxon>
        <taxon>Bacillati</taxon>
        <taxon>Actinomycetota</taxon>
        <taxon>Actinomycetes</taxon>
        <taxon>Micrococcales</taxon>
        <taxon>Cellulomonadaceae</taxon>
        <taxon>Cellulomonas</taxon>
    </lineage>
</organism>
<comment type="similarity">
    <text evidence="1">Belongs to the WXG100 family.</text>
</comment>